<evidence type="ECO:0000256" key="2">
    <source>
        <dbReference type="ARBA" id="ARBA00005526"/>
    </source>
</evidence>
<keyword evidence="3 6" id="KW-0378">Hydrolase</keyword>
<evidence type="ECO:0000256" key="4">
    <source>
        <dbReference type="ARBA" id="ARBA00023277"/>
    </source>
</evidence>
<dbReference type="NCBIfam" id="TIGR00502">
    <property type="entry name" value="nagB"/>
    <property type="match status" value="1"/>
</dbReference>
<dbReference type="SUPFAM" id="SSF100950">
    <property type="entry name" value="NagB/RpiA/CoA transferase-like"/>
    <property type="match status" value="1"/>
</dbReference>
<comment type="function">
    <text evidence="5">Catalyzes the reversible conversion of alpha-D-glucosamine 6-phosphate (GlcN-6P) into beta-D-fructose 6-phosphate (Fru-6P) and ammonium ion, a regulatory reaction step in de novo uridine diphosphate-N-acetyl-alpha-D-glucosamine (UDP-GlcNAc) biosynthesis via hexosamine pathway.</text>
</comment>
<dbReference type="GO" id="GO:0042802">
    <property type="term" value="F:identical protein binding"/>
    <property type="evidence" value="ECO:0007669"/>
    <property type="project" value="TreeGrafter"/>
</dbReference>
<evidence type="ECO:0000313" key="9">
    <source>
        <dbReference type="EMBL" id="OAL72133.1"/>
    </source>
</evidence>
<dbReference type="PROSITE" id="PS01161">
    <property type="entry name" value="GLC_GALNAC_ISOMERASE"/>
    <property type="match status" value="1"/>
</dbReference>
<comment type="catalytic activity">
    <reaction evidence="1 6">
        <text>alpha-D-glucosamine 6-phosphate + H2O = beta-D-fructose 6-phosphate + NH4(+)</text>
        <dbReference type="Rhea" id="RHEA:12172"/>
        <dbReference type="ChEBI" id="CHEBI:15377"/>
        <dbReference type="ChEBI" id="CHEBI:28938"/>
        <dbReference type="ChEBI" id="CHEBI:57634"/>
        <dbReference type="ChEBI" id="CHEBI:75989"/>
        <dbReference type="EC" id="3.5.99.6"/>
    </reaction>
</comment>
<dbReference type="Gene3D" id="3.40.50.1360">
    <property type="match status" value="1"/>
</dbReference>
<evidence type="ECO:0000256" key="5">
    <source>
        <dbReference type="ARBA" id="ARBA00049961"/>
    </source>
</evidence>
<sequence length="390" mass="42436">MEGSPERPEVGGQGTNLDPPPDRSTAGGESPLDQVNMRVIIRKDPVAVSEYIADYIVSRINAFSPSTARPFVLGLPTGSSPEIVYRILVQRYKAGQISFKNVVTFNMDEYVGLPRDHPQSYHSFMYNNLFAHIDIPPRNIHILDGNAPDLTKECQNFEAKIAKAGGIDLFLGGVGPDGHIAFNEPGSSLSSRTRVKTLAYDTILANSRFFNNDLSQVPRTALTVGIKTIMDAREVVIVVTGVHKAKALQKGIEGGVNHMWTLSALQLHQHPLIVADEDATLELKVKTVKYFESIELSGTDARTQGPPLVQFTKPYVPVAPPADLSTPVGSRKGLKIDTAFNAKDSDPDELTPDSMSSRIVDSAIAGLDETMNRSGDLIFDRMGSRIPTQG</sequence>
<dbReference type="InterPro" id="IPR018321">
    <property type="entry name" value="Glucosamine6P_isomerase_CS"/>
</dbReference>
<proteinExistence type="inferred from homology"/>
<dbReference type="AlphaFoldDB" id="A0A178FKP8"/>
<name>A0A178FKP8_TRIVO</name>
<dbReference type="GO" id="GO:0004342">
    <property type="term" value="F:glucosamine-6-phosphate deaminase activity"/>
    <property type="evidence" value="ECO:0007669"/>
    <property type="project" value="UniProtKB-UniRule"/>
</dbReference>
<evidence type="ECO:0000256" key="6">
    <source>
        <dbReference type="RuleBase" id="RU361197"/>
    </source>
</evidence>
<evidence type="ECO:0000259" key="8">
    <source>
        <dbReference type="Pfam" id="PF01182"/>
    </source>
</evidence>
<dbReference type="InterPro" id="IPR037171">
    <property type="entry name" value="NagB/RpiA_transferase-like"/>
</dbReference>
<organism evidence="9 10">
    <name type="scientific">Trichophyton violaceum</name>
    <dbReference type="NCBI Taxonomy" id="34388"/>
    <lineage>
        <taxon>Eukaryota</taxon>
        <taxon>Fungi</taxon>
        <taxon>Dikarya</taxon>
        <taxon>Ascomycota</taxon>
        <taxon>Pezizomycotina</taxon>
        <taxon>Eurotiomycetes</taxon>
        <taxon>Eurotiomycetidae</taxon>
        <taxon>Onygenales</taxon>
        <taxon>Arthrodermataceae</taxon>
        <taxon>Trichophyton</taxon>
    </lineage>
</organism>
<protein>
    <recommendedName>
        <fullName evidence="6">Glucosamine-6-phosphate isomerase</fullName>
        <ecNumber evidence="6">3.5.99.6</ecNumber>
    </recommendedName>
    <alternativeName>
        <fullName evidence="6">Glucosamine-6-phosphate isomerase</fullName>
    </alternativeName>
</protein>
<feature type="domain" description="Glucosamine/galactosamine-6-phosphate isomerase" evidence="8">
    <location>
        <begin position="44"/>
        <end position="260"/>
    </location>
</feature>
<evidence type="ECO:0000313" key="10">
    <source>
        <dbReference type="Proteomes" id="UP000243519"/>
    </source>
</evidence>
<keyword evidence="10" id="KW-1185">Reference proteome</keyword>
<evidence type="ECO:0000256" key="3">
    <source>
        <dbReference type="ARBA" id="ARBA00022801"/>
    </source>
</evidence>
<dbReference type="PANTHER" id="PTHR11280">
    <property type="entry name" value="GLUCOSAMINE-6-PHOSPHATE ISOMERASE"/>
    <property type="match status" value="1"/>
</dbReference>
<dbReference type="CDD" id="cd01399">
    <property type="entry name" value="GlcN6P_deaminase"/>
    <property type="match status" value="1"/>
</dbReference>
<evidence type="ECO:0000256" key="1">
    <source>
        <dbReference type="ARBA" id="ARBA00000644"/>
    </source>
</evidence>
<dbReference type="OrthoDB" id="7663298at2759"/>
<dbReference type="GO" id="GO:0006046">
    <property type="term" value="P:N-acetylglucosamine catabolic process"/>
    <property type="evidence" value="ECO:0007669"/>
    <property type="project" value="TreeGrafter"/>
</dbReference>
<dbReference type="GO" id="GO:0019262">
    <property type="term" value="P:N-acetylneuraminate catabolic process"/>
    <property type="evidence" value="ECO:0007669"/>
    <property type="project" value="TreeGrafter"/>
</dbReference>
<dbReference type="GO" id="GO:0005829">
    <property type="term" value="C:cytosol"/>
    <property type="evidence" value="ECO:0007669"/>
    <property type="project" value="UniProtKB-ARBA"/>
</dbReference>
<accession>A0A178FKP8</accession>
<dbReference type="GO" id="GO:0006043">
    <property type="term" value="P:glucosamine catabolic process"/>
    <property type="evidence" value="ECO:0007669"/>
    <property type="project" value="TreeGrafter"/>
</dbReference>
<comment type="caution">
    <text evidence="9">The sequence shown here is derived from an EMBL/GenBank/DDBJ whole genome shotgun (WGS) entry which is preliminary data.</text>
</comment>
<dbReference type="InterPro" id="IPR006148">
    <property type="entry name" value="Glc/Gal-6P_isomerase"/>
</dbReference>
<reference evidence="9 10" key="1">
    <citation type="submission" date="2016-05" db="EMBL/GenBank/DDBJ databases">
        <title>Genome sequencing of Trichophyton violaceum CMCC(F)T3l isolated from hair.</title>
        <authorList>
            <person name="Zhan P."/>
            <person name="Tao Y."/>
            <person name="Liu W."/>
        </authorList>
    </citation>
    <scope>NUCLEOTIDE SEQUENCE [LARGE SCALE GENOMIC DNA]</scope>
    <source>
        <strain evidence="10">CMCC(F)T3l</strain>
    </source>
</reference>
<dbReference type="FunFam" id="3.40.50.1360:FF:000002">
    <property type="entry name" value="Glucosamine-6-phosphate deaminase"/>
    <property type="match status" value="1"/>
</dbReference>
<dbReference type="PANTHER" id="PTHR11280:SF5">
    <property type="entry name" value="GLUCOSAMINE-6-PHOSPHATE ISOMERASE"/>
    <property type="match status" value="1"/>
</dbReference>
<feature type="region of interest" description="Disordered" evidence="7">
    <location>
        <begin position="1"/>
        <end position="31"/>
    </location>
</feature>
<dbReference type="HAMAP" id="MF_01241">
    <property type="entry name" value="GlcN6P_deamin"/>
    <property type="match status" value="1"/>
</dbReference>
<evidence type="ECO:0000256" key="7">
    <source>
        <dbReference type="SAM" id="MobiDB-lite"/>
    </source>
</evidence>
<comment type="similarity">
    <text evidence="2 6">Belongs to the glucosamine/galactosamine-6-phosphate isomerase family.</text>
</comment>
<dbReference type="EC" id="3.5.99.6" evidence="6"/>
<dbReference type="InterPro" id="IPR004547">
    <property type="entry name" value="Glucosamine6P_isomerase"/>
</dbReference>
<keyword evidence="4 6" id="KW-0119">Carbohydrate metabolism</keyword>
<dbReference type="Pfam" id="PF01182">
    <property type="entry name" value="Glucosamine_iso"/>
    <property type="match status" value="1"/>
</dbReference>
<dbReference type="Proteomes" id="UP000243519">
    <property type="component" value="Unassembled WGS sequence"/>
</dbReference>
<dbReference type="EMBL" id="LHPN01000004">
    <property type="protein sequence ID" value="OAL72133.1"/>
    <property type="molecule type" value="Genomic_DNA"/>
</dbReference>
<gene>
    <name evidence="9" type="ORF">A7D00_3131</name>
</gene>
<dbReference type="GO" id="GO:0005975">
    <property type="term" value="P:carbohydrate metabolic process"/>
    <property type="evidence" value="ECO:0007669"/>
    <property type="project" value="InterPro"/>
</dbReference>